<feature type="domain" description="ThuA-like" evidence="1">
    <location>
        <begin position="48"/>
        <end position="207"/>
    </location>
</feature>
<dbReference type="InterPro" id="IPR029010">
    <property type="entry name" value="ThuA-like"/>
</dbReference>
<protein>
    <recommendedName>
        <fullName evidence="1">ThuA-like domain-containing protein</fullName>
    </recommendedName>
</protein>
<keyword evidence="3" id="KW-1185">Reference proteome</keyword>
<dbReference type="EMBL" id="JABEMB010000003">
    <property type="protein sequence ID" value="NNH03033.1"/>
    <property type="molecule type" value="Genomic_DNA"/>
</dbReference>
<dbReference type="InterPro" id="IPR029062">
    <property type="entry name" value="Class_I_gatase-like"/>
</dbReference>
<organism evidence="2 3">
    <name type="scientific">Microbacterium ulmi</name>
    <dbReference type="NCBI Taxonomy" id="179095"/>
    <lineage>
        <taxon>Bacteria</taxon>
        <taxon>Bacillati</taxon>
        <taxon>Actinomycetota</taxon>
        <taxon>Actinomycetes</taxon>
        <taxon>Micrococcales</taxon>
        <taxon>Microbacteriaceae</taxon>
        <taxon>Microbacterium</taxon>
    </lineage>
</organism>
<gene>
    <name evidence="2" type="ORF">HLA99_04060</name>
</gene>
<accession>A0A7Y2M0U9</accession>
<dbReference type="PANTHER" id="PTHR40469">
    <property type="entry name" value="SECRETED GLYCOSYL HYDROLASE"/>
    <property type="match status" value="1"/>
</dbReference>
<dbReference type="Pfam" id="PF06283">
    <property type="entry name" value="ThuA"/>
    <property type="match status" value="1"/>
</dbReference>
<dbReference type="PANTHER" id="PTHR40469:SF2">
    <property type="entry name" value="GALACTOSE-BINDING DOMAIN-LIKE SUPERFAMILY PROTEIN"/>
    <property type="match status" value="1"/>
</dbReference>
<name>A0A7Y2M0U9_9MICO</name>
<evidence type="ECO:0000313" key="2">
    <source>
        <dbReference type="EMBL" id="NNH03033.1"/>
    </source>
</evidence>
<evidence type="ECO:0000313" key="3">
    <source>
        <dbReference type="Proteomes" id="UP000543598"/>
    </source>
</evidence>
<evidence type="ECO:0000259" key="1">
    <source>
        <dbReference type="Pfam" id="PF06283"/>
    </source>
</evidence>
<reference evidence="2 3" key="1">
    <citation type="submission" date="2020-05" db="EMBL/GenBank/DDBJ databases">
        <title>MicrobeNet Type strains.</title>
        <authorList>
            <person name="Nicholson A.C."/>
        </authorList>
    </citation>
    <scope>NUCLEOTIDE SEQUENCE [LARGE SCALE GENOMIC DNA]</scope>
    <source>
        <strain evidence="2 3">JCM 14282</strain>
    </source>
</reference>
<dbReference type="RefSeq" id="WP_167034806.1">
    <property type="nucleotide sequence ID" value="NZ_BAAANA010000002.1"/>
</dbReference>
<comment type="caution">
    <text evidence="2">The sequence shown here is derived from an EMBL/GenBank/DDBJ whole genome shotgun (WGS) entry which is preliminary data.</text>
</comment>
<dbReference type="AlphaFoldDB" id="A0A7Y2M0U9"/>
<dbReference type="Proteomes" id="UP000543598">
    <property type="component" value="Unassembled WGS sequence"/>
</dbReference>
<dbReference type="Gene3D" id="3.40.50.880">
    <property type="match status" value="1"/>
</dbReference>
<proteinExistence type="predicted"/>
<sequence>MADLIKTAVITEWHPYDVQSFQHLLDGLADVDPYVQEWDVFVKDPRRGEYDALLFYNMSFPEPAEGDARREYVESELGTTGQGIVLLHHAILSYEQWPAWDEVSGTADRSFTFHQNETLTCRVTDPSHPIVAGLGEFDIVDESYLMAEPTPDNRVLLETTHPKSLRALAWTRSFRDSRVFCYQSGHDDSAWRSPSFQRILHGGIRWAAGRD</sequence>
<dbReference type="SUPFAM" id="SSF52317">
    <property type="entry name" value="Class I glutamine amidotransferase-like"/>
    <property type="match status" value="1"/>
</dbReference>